<dbReference type="GO" id="GO:0046933">
    <property type="term" value="F:proton-transporting ATP synthase activity, rotational mechanism"/>
    <property type="evidence" value="ECO:0007669"/>
    <property type="project" value="InterPro"/>
</dbReference>
<sequence>MIHSFEYCQEKIKDIGTVVAARDYIVHVDGLNGARINEGVAFEDGHHGYVSRIDEKYVWVVVFCKESIDLGTRVARTGRKLLVSAGDGLLGHIVSALGYVIDGDKDLSTTTESVEIDKDALGVEKRVIITRPLLTGTTLIDLALPLGAGQRELVIGERKTGKTWFALQTLATQVKAGKTGIYCAIGKQAGEIVAVKEWLIKNKVMDKVIIVASGARENQAEIVMAPFTAMSIAESVRDKGSEVLVVLDDLTTHAKYYREMSLIMGKFPGRDSYPGDIFYLQSKLLERAGCFEVEGKERSISCLAIAESVGGDLTGYIQTNLMSITDGHIYFDIDRFQHGIRPAVNIFLSVTRVGRQTRSGLFHNVSREIYATVKSVEGAKVFTKFGPEQTEEVKNTLIKGENMDKLLWQSGSKVFEEWEMLYLFAWYRQDKKEERTPAELLELIKTKGQIDAWKKLLEQTDSADELVAFVTNKL</sequence>
<reference evidence="11 12" key="1">
    <citation type="journal article" date="2015" name="Nature">
        <title>rRNA introns, odd ribosomes, and small enigmatic genomes across a large radiation of phyla.</title>
        <authorList>
            <person name="Brown C.T."/>
            <person name="Hug L.A."/>
            <person name="Thomas B.C."/>
            <person name="Sharon I."/>
            <person name="Castelle C.J."/>
            <person name="Singh A."/>
            <person name="Wilkins M.J."/>
            <person name="Williams K.H."/>
            <person name="Banfield J.F."/>
        </authorList>
    </citation>
    <scope>NUCLEOTIDE SEQUENCE [LARGE SCALE GENOMIC DNA]</scope>
</reference>
<evidence type="ECO:0000256" key="4">
    <source>
        <dbReference type="ARBA" id="ARBA00022781"/>
    </source>
</evidence>
<proteinExistence type="inferred from homology"/>
<dbReference type="Gene3D" id="3.40.50.12240">
    <property type="match status" value="1"/>
</dbReference>
<keyword evidence="6" id="KW-0406">Ion transport</keyword>
<keyword evidence="7" id="KW-0472">Membrane</keyword>
<dbReference type="InterPro" id="IPR000194">
    <property type="entry name" value="ATPase_F1/V1/A1_a/bsu_nucl-bd"/>
</dbReference>
<feature type="domain" description="ATPase F1/V1/A1 complex alpha/beta subunit nucleotide-binding" evidence="10">
    <location>
        <begin position="136"/>
        <end position="350"/>
    </location>
</feature>
<dbReference type="SUPFAM" id="SSF50615">
    <property type="entry name" value="N-terminal domain of alpha and beta subunits of F1 ATP synthase"/>
    <property type="match status" value="1"/>
</dbReference>
<keyword evidence="4" id="KW-0375">Hydrogen ion transport</keyword>
<keyword evidence="8" id="KW-0139">CF(1)</keyword>
<protein>
    <submittedName>
        <fullName evidence="11">ATP synthase subunit alpha</fullName>
    </submittedName>
</protein>
<dbReference type="GO" id="GO:0045259">
    <property type="term" value="C:proton-transporting ATP synthase complex"/>
    <property type="evidence" value="ECO:0007669"/>
    <property type="project" value="UniProtKB-KW"/>
</dbReference>
<dbReference type="PANTHER" id="PTHR48082">
    <property type="entry name" value="ATP SYNTHASE SUBUNIT ALPHA, MITOCHONDRIAL"/>
    <property type="match status" value="1"/>
</dbReference>
<dbReference type="FunFam" id="3.40.50.300:FF:004039">
    <property type="entry name" value="ATP synthase subunit alpha, mitochondrial"/>
    <property type="match status" value="1"/>
</dbReference>
<evidence type="ECO:0000256" key="7">
    <source>
        <dbReference type="ARBA" id="ARBA00023136"/>
    </source>
</evidence>
<keyword evidence="9" id="KW-0066">ATP synthesis</keyword>
<keyword evidence="3" id="KW-0547">Nucleotide-binding</keyword>
<dbReference type="PANTHER" id="PTHR48082:SF2">
    <property type="entry name" value="ATP SYNTHASE SUBUNIT ALPHA, MITOCHONDRIAL"/>
    <property type="match status" value="1"/>
</dbReference>
<evidence type="ECO:0000256" key="9">
    <source>
        <dbReference type="ARBA" id="ARBA00023310"/>
    </source>
</evidence>
<dbReference type="Proteomes" id="UP000034794">
    <property type="component" value="Unassembled WGS sequence"/>
</dbReference>
<evidence type="ECO:0000256" key="3">
    <source>
        <dbReference type="ARBA" id="ARBA00022741"/>
    </source>
</evidence>
<evidence type="ECO:0000313" key="12">
    <source>
        <dbReference type="Proteomes" id="UP000034794"/>
    </source>
</evidence>
<gene>
    <name evidence="11" type="ORF">UX47_C0014G0008</name>
</gene>
<accession>A0A0G1SG50</accession>
<evidence type="ECO:0000256" key="1">
    <source>
        <dbReference type="ARBA" id="ARBA00008936"/>
    </source>
</evidence>
<evidence type="ECO:0000256" key="2">
    <source>
        <dbReference type="ARBA" id="ARBA00022448"/>
    </source>
</evidence>
<evidence type="ECO:0000313" key="11">
    <source>
        <dbReference type="EMBL" id="KKU32315.1"/>
    </source>
</evidence>
<keyword evidence="2" id="KW-0813">Transport</keyword>
<dbReference type="Pfam" id="PF00006">
    <property type="entry name" value="ATP-synt_ab"/>
    <property type="match status" value="1"/>
</dbReference>
<dbReference type="InterPro" id="IPR005294">
    <property type="entry name" value="ATP_synth_F1_asu"/>
</dbReference>
<evidence type="ECO:0000256" key="8">
    <source>
        <dbReference type="ARBA" id="ARBA00023196"/>
    </source>
</evidence>
<dbReference type="InterPro" id="IPR027417">
    <property type="entry name" value="P-loop_NTPase"/>
</dbReference>
<name>A0A0G1SG50_9BACT</name>
<evidence type="ECO:0000256" key="5">
    <source>
        <dbReference type="ARBA" id="ARBA00022840"/>
    </source>
</evidence>
<organism evidence="11 12">
    <name type="scientific">Candidatus Collierbacteria bacterium GW2011_GWA2_46_26</name>
    <dbReference type="NCBI Taxonomy" id="1618381"/>
    <lineage>
        <taxon>Bacteria</taxon>
        <taxon>Candidatus Collieribacteriota</taxon>
    </lineage>
</organism>
<evidence type="ECO:0000259" key="10">
    <source>
        <dbReference type="Pfam" id="PF00006"/>
    </source>
</evidence>
<dbReference type="EMBL" id="LCMI01000014">
    <property type="protein sequence ID" value="KKU32315.1"/>
    <property type="molecule type" value="Genomic_DNA"/>
</dbReference>
<dbReference type="AlphaFoldDB" id="A0A0G1SG50"/>
<dbReference type="SUPFAM" id="SSF52540">
    <property type="entry name" value="P-loop containing nucleoside triphosphate hydrolases"/>
    <property type="match status" value="1"/>
</dbReference>
<dbReference type="GO" id="GO:0043531">
    <property type="term" value="F:ADP binding"/>
    <property type="evidence" value="ECO:0007669"/>
    <property type="project" value="TreeGrafter"/>
</dbReference>
<comment type="caution">
    <text evidence="11">The sequence shown here is derived from an EMBL/GenBank/DDBJ whole genome shotgun (WGS) entry which is preliminary data.</text>
</comment>
<dbReference type="GO" id="GO:0005524">
    <property type="term" value="F:ATP binding"/>
    <property type="evidence" value="ECO:0007669"/>
    <property type="project" value="UniProtKB-KW"/>
</dbReference>
<evidence type="ECO:0000256" key="6">
    <source>
        <dbReference type="ARBA" id="ARBA00023065"/>
    </source>
</evidence>
<comment type="similarity">
    <text evidence="1">Belongs to the ATPase alpha/beta chains family.</text>
</comment>
<keyword evidence="5" id="KW-0067">ATP-binding</keyword>
<dbReference type="InterPro" id="IPR036121">
    <property type="entry name" value="ATPase_F1/V1/A1_a/bsu_N_sf"/>
</dbReference>